<evidence type="ECO:0000313" key="1">
    <source>
        <dbReference type="EMBL" id="CAB4926421.1"/>
    </source>
</evidence>
<gene>
    <name evidence="1" type="ORF">UFOPK3614_01151</name>
</gene>
<organism evidence="1">
    <name type="scientific">freshwater metagenome</name>
    <dbReference type="NCBI Taxonomy" id="449393"/>
    <lineage>
        <taxon>unclassified sequences</taxon>
        <taxon>metagenomes</taxon>
        <taxon>ecological metagenomes</taxon>
    </lineage>
</organism>
<reference evidence="1" key="1">
    <citation type="submission" date="2020-05" db="EMBL/GenBank/DDBJ databases">
        <authorList>
            <person name="Chiriac C."/>
            <person name="Salcher M."/>
            <person name="Ghai R."/>
            <person name="Kavagutti S V."/>
        </authorList>
    </citation>
    <scope>NUCLEOTIDE SEQUENCE</scope>
</reference>
<proteinExistence type="predicted"/>
<accession>A0A6J7I6T8</accession>
<sequence>MSVSRNTSQPDPARRTDALPGCDMLTASEIPTHLASLGIVSATPHQRDDATVWDLELDGAKRRGLRVSLIYDARKGGALLIWAHLAPPLGDGLRKSYRQLLEWNDRFTYAKFSIATDGRPTLSVELHAEEATGAQLTEGLARVVLIADALVTETAEWIWIGGKIPPDPGTERRNGALLAAAGDLAARLEG</sequence>
<dbReference type="EMBL" id="CAFBMS010000098">
    <property type="protein sequence ID" value="CAB4926421.1"/>
    <property type="molecule type" value="Genomic_DNA"/>
</dbReference>
<dbReference type="AlphaFoldDB" id="A0A6J7I6T8"/>
<name>A0A6J7I6T8_9ZZZZ</name>
<dbReference type="CDD" id="cd16364">
    <property type="entry name" value="T3SC_I-like"/>
    <property type="match status" value="1"/>
</dbReference>
<protein>
    <submittedName>
        <fullName evidence="1">Unannotated protein</fullName>
    </submittedName>
</protein>